<comment type="caution">
    <text evidence="1">The sequence shown here is derived from an EMBL/GenBank/DDBJ whole genome shotgun (WGS) entry which is preliminary data.</text>
</comment>
<dbReference type="CDD" id="cd12148">
    <property type="entry name" value="fungal_TF_MHR"/>
    <property type="match status" value="1"/>
</dbReference>
<name>A0ABR3YJK7_9PEZI</name>
<organism evidence="1 2">
    <name type="scientific">Sporothrix stenoceras</name>
    <dbReference type="NCBI Taxonomy" id="5173"/>
    <lineage>
        <taxon>Eukaryota</taxon>
        <taxon>Fungi</taxon>
        <taxon>Dikarya</taxon>
        <taxon>Ascomycota</taxon>
        <taxon>Pezizomycotina</taxon>
        <taxon>Sordariomycetes</taxon>
        <taxon>Sordariomycetidae</taxon>
        <taxon>Ophiostomatales</taxon>
        <taxon>Ophiostomataceae</taxon>
        <taxon>Sporothrix</taxon>
    </lineage>
</organism>
<evidence type="ECO:0000313" key="2">
    <source>
        <dbReference type="Proteomes" id="UP001583186"/>
    </source>
</evidence>
<dbReference type="EMBL" id="JAWCUI010000092">
    <property type="protein sequence ID" value="KAL1888436.1"/>
    <property type="molecule type" value="Genomic_DNA"/>
</dbReference>
<gene>
    <name evidence="1" type="ORF">Sste5346_009553</name>
</gene>
<keyword evidence="2" id="KW-1185">Reference proteome</keyword>
<dbReference type="Proteomes" id="UP001583186">
    <property type="component" value="Unassembled WGS sequence"/>
</dbReference>
<reference evidence="1 2" key="1">
    <citation type="journal article" date="2024" name="IMA Fungus">
        <title>IMA Genome - F19 : A genome assembly and annotation guide to empower mycologists, including annotated draft genome sequences of Ceratocystis pirilliformis, Diaporthe australafricana, Fusarium ophioides, Paecilomyces lecythidis, and Sporothrix stenoceras.</title>
        <authorList>
            <person name="Aylward J."/>
            <person name="Wilson A.M."/>
            <person name="Visagie C.M."/>
            <person name="Spraker J."/>
            <person name="Barnes I."/>
            <person name="Buitendag C."/>
            <person name="Ceriani C."/>
            <person name="Del Mar Angel L."/>
            <person name="du Plessis D."/>
            <person name="Fuchs T."/>
            <person name="Gasser K."/>
            <person name="Kramer D."/>
            <person name="Li W."/>
            <person name="Munsamy K."/>
            <person name="Piso A."/>
            <person name="Price J.L."/>
            <person name="Sonnekus B."/>
            <person name="Thomas C."/>
            <person name="van der Nest A."/>
            <person name="van Dijk A."/>
            <person name="van Heerden A."/>
            <person name="van Vuuren N."/>
            <person name="Yilmaz N."/>
            <person name="Duong T.A."/>
            <person name="van der Merwe N.A."/>
            <person name="Wingfield M.J."/>
            <person name="Wingfield B.D."/>
        </authorList>
    </citation>
    <scope>NUCLEOTIDE SEQUENCE [LARGE SCALE GENOMIC DNA]</scope>
    <source>
        <strain evidence="1 2">CMW 5346</strain>
    </source>
</reference>
<proteinExistence type="predicted"/>
<protein>
    <submittedName>
        <fullName evidence="1">Uncharacterized protein</fullName>
    </submittedName>
</protein>
<evidence type="ECO:0000313" key="1">
    <source>
        <dbReference type="EMBL" id="KAL1888436.1"/>
    </source>
</evidence>
<accession>A0ABR3YJK7</accession>
<sequence>MPIRNGNSLIDIYFARLHPWIPMLHVHQFRQKIADPAQRPRLVSIRFSNDERLGDDSSRAELATKCRETVILHSMKSFLVENIQALIICAFDTSIIGSMTRTVEQLQLSVEDEDQPQSTANAKALIRRIAFFIHLVQLLNRHGPDFGLGRR</sequence>